<feature type="transmembrane region" description="Helical" evidence="1">
    <location>
        <begin position="6"/>
        <end position="24"/>
    </location>
</feature>
<reference evidence="2" key="1">
    <citation type="journal article" date="2020" name="Nat. Commun.">
        <title>Large-scale genome sequencing of mycorrhizal fungi provides insights into the early evolution of symbiotic traits.</title>
        <authorList>
            <person name="Miyauchi S."/>
            <person name="Kiss E."/>
            <person name="Kuo A."/>
            <person name="Drula E."/>
            <person name="Kohler A."/>
            <person name="Sanchez-Garcia M."/>
            <person name="Morin E."/>
            <person name="Andreopoulos B."/>
            <person name="Barry K.W."/>
            <person name="Bonito G."/>
            <person name="Buee M."/>
            <person name="Carver A."/>
            <person name="Chen C."/>
            <person name="Cichocki N."/>
            <person name="Clum A."/>
            <person name="Culley D."/>
            <person name="Crous P.W."/>
            <person name="Fauchery L."/>
            <person name="Girlanda M."/>
            <person name="Hayes R.D."/>
            <person name="Keri Z."/>
            <person name="LaButti K."/>
            <person name="Lipzen A."/>
            <person name="Lombard V."/>
            <person name="Magnuson J."/>
            <person name="Maillard F."/>
            <person name="Murat C."/>
            <person name="Nolan M."/>
            <person name="Ohm R.A."/>
            <person name="Pangilinan J."/>
            <person name="Pereira M.F."/>
            <person name="Perotto S."/>
            <person name="Peter M."/>
            <person name="Pfister S."/>
            <person name="Riley R."/>
            <person name="Sitrit Y."/>
            <person name="Stielow J.B."/>
            <person name="Szollosi G."/>
            <person name="Zifcakova L."/>
            <person name="Stursova M."/>
            <person name="Spatafora J.W."/>
            <person name="Tedersoo L."/>
            <person name="Vaario L.M."/>
            <person name="Yamada A."/>
            <person name="Yan M."/>
            <person name="Wang P."/>
            <person name="Xu J."/>
            <person name="Bruns T."/>
            <person name="Baldrian P."/>
            <person name="Vilgalys R."/>
            <person name="Dunand C."/>
            <person name="Henrissat B."/>
            <person name="Grigoriev I.V."/>
            <person name="Hibbett D."/>
            <person name="Nagy L.G."/>
            <person name="Martin F.M."/>
        </authorList>
    </citation>
    <scope>NUCLEOTIDE SEQUENCE</scope>
    <source>
        <strain evidence="2">UP504</strain>
    </source>
</reference>
<keyword evidence="3" id="KW-1185">Reference proteome</keyword>
<proteinExistence type="predicted"/>
<evidence type="ECO:0000313" key="2">
    <source>
        <dbReference type="EMBL" id="KAF9514231.1"/>
    </source>
</evidence>
<keyword evidence="1" id="KW-1133">Transmembrane helix</keyword>
<name>A0A9P6B0Q8_9AGAM</name>
<gene>
    <name evidence="2" type="ORF">BS47DRAFT_1343370</name>
</gene>
<keyword evidence="1" id="KW-0472">Membrane</keyword>
<comment type="caution">
    <text evidence="2">The sequence shown here is derived from an EMBL/GenBank/DDBJ whole genome shotgun (WGS) entry which is preliminary data.</text>
</comment>
<dbReference type="AlphaFoldDB" id="A0A9P6B0Q8"/>
<protein>
    <submittedName>
        <fullName evidence="2">Uncharacterized protein</fullName>
    </submittedName>
</protein>
<dbReference type="Proteomes" id="UP000886523">
    <property type="component" value="Unassembled WGS sequence"/>
</dbReference>
<organism evidence="2 3">
    <name type="scientific">Hydnum rufescens UP504</name>
    <dbReference type="NCBI Taxonomy" id="1448309"/>
    <lineage>
        <taxon>Eukaryota</taxon>
        <taxon>Fungi</taxon>
        <taxon>Dikarya</taxon>
        <taxon>Basidiomycota</taxon>
        <taxon>Agaricomycotina</taxon>
        <taxon>Agaricomycetes</taxon>
        <taxon>Cantharellales</taxon>
        <taxon>Hydnaceae</taxon>
        <taxon>Hydnum</taxon>
    </lineage>
</organism>
<sequence>MSATDLVAYILFVSVASGFIHTYLKDRSNILPAGIAHIDGDSDYHRKSTQILTETEDVC</sequence>
<keyword evidence="1" id="KW-0812">Transmembrane</keyword>
<accession>A0A9P6B0Q8</accession>
<dbReference type="EMBL" id="MU128963">
    <property type="protein sequence ID" value="KAF9514231.1"/>
    <property type="molecule type" value="Genomic_DNA"/>
</dbReference>
<evidence type="ECO:0000313" key="3">
    <source>
        <dbReference type="Proteomes" id="UP000886523"/>
    </source>
</evidence>
<evidence type="ECO:0000256" key="1">
    <source>
        <dbReference type="SAM" id="Phobius"/>
    </source>
</evidence>